<evidence type="ECO:0000313" key="2">
    <source>
        <dbReference type="Proteomes" id="UP001219934"/>
    </source>
</evidence>
<name>A0AAD6B8F8_9TELE</name>
<sequence>NFVPASVTPPVEVLQLRAAGGVWQGGVKHHSDASWSAMRGEVLWDNTLFQIALSLNNAAVWRREE</sequence>
<gene>
    <name evidence="1" type="ORF">JOQ06_002766</name>
</gene>
<organism evidence="1 2">
    <name type="scientific">Pogonophryne albipinna</name>
    <dbReference type="NCBI Taxonomy" id="1090488"/>
    <lineage>
        <taxon>Eukaryota</taxon>
        <taxon>Metazoa</taxon>
        <taxon>Chordata</taxon>
        <taxon>Craniata</taxon>
        <taxon>Vertebrata</taxon>
        <taxon>Euteleostomi</taxon>
        <taxon>Actinopterygii</taxon>
        <taxon>Neopterygii</taxon>
        <taxon>Teleostei</taxon>
        <taxon>Neoteleostei</taxon>
        <taxon>Acanthomorphata</taxon>
        <taxon>Eupercaria</taxon>
        <taxon>Perciformes</taxon>
        <taxon>Notothenioidei</taxon>
        <taxon>Pogonophryne</taxon>
    </lineage>
</organism>
<dbReference type="Proteomes" id="UP001219934">
    <property type="component" value="Unassembled WGS sequence"/>
</dbReference>
<proteinExistence type="predicted"/>
<feature type="non-terminal residue" evidence="1">
    <location>
        <position position="1"/>
    </location>
</feature>
<reference evidence="1" key="1">
    <citation type="submission" date="2022-11" db="EMBL/GenBank/DDBJ databases">
        <title>Chromosome-level genome of Pogonophryne albipinna.</title>
        <authorList>
            <person name="Jo E."/>
        </authorList>
    </citation>
    <scope>NUCLEOTIDE SEQUENCE</scope>
    <source>
        <strain evidence="1">SGF0006</strain>
        <tissue evidence="1">Muscle</tissue>
    </source>
</reference>
<feature type="non-terminal residue" evidence="1">
    <location>
        <position position="65"/>
    </location>
</feature>
<dbReference type="AlphaFoldDB" id="A0AAD6B8F8"/>
<comment type="caution">
    <text evidence="1">The sequence shown here is derived from an EMBL/GenBank/DDBJ whole genome shotgun (WGS) entry which is preliminary data.</text>
</comment>
<evidence type="ECO:0000313" key="1">
    <source>
        <dbReference type="EMBL" id="KAJ4938140.1"/>
    </source>
</evidence>
<keyword evidence="2" id="KW-1185">Reference proteome</keyword>
<protein>
    <submittedName>
        <fullName evidence="1">Uncharacterized protein</fullName>
    </submittedName>
</protein>
<dbReference type="EMBL" id="JAPTMU010000009">
    <property type="protein sequence ID" value="KAJ4938140.1"/>
    <property type="molecule type" value="Genomic_DNA"/>
</dbReference>
<accession>A0AAD6B8F8</accession>